<feature type="region of interest" description="Disordered" evidence="1">
    <location>
        <begin position="29"/>
        <end position="63"/>
    </location>
</feature>
<sequence length="488" mass="54144">MRHTFRTLPPRDAIDEADSSLKATRKKIMEKDLIKKKKTTEKSQRSRSIFRTGPHDHPSVVDSRLPTATARFPLKEVADLQGLRYNPVTAHSADVVSSSAKRYDENDKDKFELMNVKIVIYGLTGLLCENGPEKKQIFGGKKEAITSDGRFEPKDTSEKDLGPTTAVVSCQKNGVSNQISFETFLPSVPLQRPTDSRLNKVRYAANWPSEQSILKLQQGDGAMERSAFEITRCMKHNTFVPGMGARSNFCHETLELGINISRGTELIRLGTALLVFNGEEEGEVLMNIPTTPLVLNSKKLKKKKNKYGYFSNDTSRRYCLDENSILKVGVQVIPEEAMRFAREKDIKKTKKENEMNDLLEQEKLKDAIHNMGDGNIDQRGGIQIKSLTGTGGTSNRVVPITKKSSNSFFPDIFCGGMGLTTSWVPNCFGRSQTEPEMPAEITTSNNTDQMGIPNIVSSISESTDGSGIQALSYEGTDSLYGRAQLVKG</sequence>
<reference evidence="2 3" key="1">
    <citation type="submission" date="2016-09" db="EMBL/GenBank/DDBJ databases">
        <title>Extensive genetic diversity and differential bi-allelic expression allows diatom success in the polar Southern Ocean.</title>
        <authorList>
            <consortium name="DOE Joint Genome Institute"/>
            <person name="Mock T."/>
            <person name="Otillar R.P."/>
            <person name="Strauss J."/>
            <person name="Dupont C."/>
            <person name="Frickenhaus S."/>
            <person name="Maumus F."/>
            <person name="Mcmullan M."/>
            <person name="Sanges R."/>
            <person name="Schmutz J."/>
            <person name="Toseland A."/>
            <person name="Valas R."/>
            <person name="Veluchamy A."/>
            <person name="Ward B.J."/>
            <person name="Allen A."/>
            <person name="Barry K."/>
            <person name="Falciatore A."/>
            <person name="Ferrante M."/>
            <person name="Fortunato A.E."/>
            <person name="Gloeckner G."/>
            <person name="Gruber A."/>
            <person name="Hipkin R."/>
            <person name="Janech M."/>
            <person name="Kroth P."/>
            <person name="Leese F."/>
            <person name="Lindquist E."/>
            <person name="Lyon B.R."/>
            <person name="Martin J."/>
            <person name="Mayer C."/>
            <person name="Parker M."/>
            <person name="Quesneville H."/>
            <person name="Raymond J."/>
            <person name="Uhlig C."/>
            <person name="Valentin K.U."/>
            <person name="Worden A.Z."/>
            <person name="Armbrust E.V."/>
            <person name="Bowler C."/>
            <person name="Green B."/>
            <person name="Moulton V."/>
            <person name="Van Oosterhout C."/>
            <person name="Grigoriev I."/>
        </authorList>
    </citation>
    <scope>NUCLEOTIDE SEQUENCE [LARGE SCALE GENOMIC DNA]</scope>
    <source>
        <strain evidence="2 3">CCMP1102</strain>
    </source>
</reference>
<dbReference type="Proteomes" id="UP000095751">
    <property type="component" value="Unassembled WGS sequence"/>
</dbReference>
<dbReference type="OrthoDB" id="45491at2759"/>
<evidence type="ECO:0000313" key="3">
    <source>
        <dbReference type="Proteomes" id="UP000095751"/>
    </source>
</evidence>
<keyword evidence="3" id="KW-1185">Reference proteome</keyword>
<name>A0A1E7FBK6_9STRA</name>
<dbReference type="KEGG" id="fcy:FRACYDRAFT_240244"/>
<proteinExistence type="predicted"/>
<dbReference type="InParanoid" id="A0A1E7FBK6"/>
<organism evidence="2 3">
    <name type="scientific">Fragilariopsis cylindrus CCMP1102</name>
    <dbReference type="NCBI Taxonomy" id="635003"/>
    <lineage>
        <taxon>Eukaryota</taxon>
        <taxon>Sar</taxon>
        <taxon>Stramenopiles</taxon>
        <taxon>Ochrophyta</taxon>
        <taxon>Bacillariophyta</taxon>
        <taxon>Bacillariophyceae</taxon>
        <taxon>Bacillariophycidae</taxon>
        <taxon>Bacillariales</taxon>
        <taxon>Bacillariaceae</taxon>
        <taxon>Fragilariopsis</taxon>
    </lineage>
</organism>
<accession>A0A1E7FBK6</accession>
<dbReference type="AlphaFoldDB" id="A0A1E7FBK6"/>
<protein>
    <submittedName>
        <fullName evidence="2">Uncharacterized protein</fullName>
    </submittedName>
</protein>
<evidence type="ECO:0000256" key="1">
    <source>
        <dbReference type="SAM" id="MobiDB-lite"/>
    </source>
</evidence>
<dbReference type="EMBL" id="KV784359">
    <property type="protein sequence ID" value="OEU15552.1"/>
    <property type="molecule type" value="Genomic_DNA"/>
</dbReference>
<gene>
    <name evidence="2" type="ORF">FRACYDRAFT_240244</name>
</gene>
<evidence type="ECO:0000313" key="2">
    <source>
        <dbReference type="EMBL" id="OEU15552.1"/>
    </source>
</evidence>